<name>R7UHV0_CAPTE</name>
<proteinExistence type="predicted"/>
<evidence type="ECO:0000313" key="2">
    <source>
        <dbReference type="EMBL" id="ELU02852.1"/>
    </source>
</evidence>
<dbReference type="Proteomes" id="UP000014760">
    <property type="component" value="Unassembled WGS sequence"/>
</dbReference>
<feature type="region of interest" description="Disordered" evidence="1">
    <location>
        <begin position="1"/>
        <end position="23"/>
    </location>
</feature>
<feature type="compositionally biased region" description="Basic and acidic residues" evidence="1">
    <location>
        <begin position="1"/>
        <end position="16"/>
    </location>
</feature>
<sequence>MDKYSNRSDSEKRRLSDAATRSWRRDINEQPPMKLLLNPRYMCYPFVSEAMSPSLPGFVNSVVTVASEYHGTTYYHQYYAPVYHPNLIKSSGYSIQTVDAIQTVKHAQLAADKSAVAFFKRKDNMHDPVNWTLVKNMASAYQEYQKDLVVKKSEKEKHAASVDALLRNPESKKKSKDFSLLEKANLGIRLKLID</sequence>
<organism evidence="2">
    <name type="scientific">Capitella teleta</name>
    <name type="common">Polychaete worm</name>
    <dbReference type="NCBI Taxonomy" id="283909"/>
    <lineage>
        <taxon>Eukaryota</taxon>
        <taxon>Metazoa</taxon>
        <taxon>Spiralia</taxon>
        <taxon>Lophotrochozoa</taxon>
        <taxon>Annelida</taxon>
        <taxon>Polychaeta</taxon>
        <taxon>Sedentaria</taxon>
        <taxon>Scolecida</taxon>
        <taxon>Capitellidae</taxon>
        <taxon>Capitella</taxon>
    </lineage>
</organism>
<reference evidence="4" key="1">
    <citation type="submission" date="2012-12" db="EMBL/GenBank/DDBJ databases">
        <authorList>
            <person name="Hellsten U."/>
            <person name="Grimwood J."/>
            <person name="Chapman J.A."/>
            <person name="Shapiro H."/>
            <person name="Aerts A."/>
            <person name="Otillar R.P."/>
            <person name="Terry A.Y."/>
            <person name="Boore J.L."/>
            <person name="Simakov O."/>
            <person name="Marletaz F."/>
            <person name="Cho S.-J."/>
            <person name="Edsinger-Gonzales E."/>
            <person name="Havlak P."/>
            <person name="Kuo D.-H."/>
            <person name="Larsson T."/>
            <person name="Lv J."/>
            <person name="Arendt D."/>
            <person name="Savage R."/>
            <person name="Osoegawa K."/>
            <person name="de Jong P."/>
            <person name="Lindberg D.R."/>
            <person name="Seaver E.C."/>
            <person name="Weisblat D.A."/>
            <person name="Putnam N.H."/>
            <person name="Grigoriev I.V."/>
            <person name="Rokhsar D.S."/>
        </authorList>
    </citation>
    <scope>NUCLEOTIDE SEQUENCE</scope>
    <source>
        <strain evidence="4">I ESC-2004</strain>
    </source>
</reference>
<protein>
    <submittedName>
        <fullName evidence="2 3">Uncharacterized protein</fullName>
    </submittedName>
</protein>
<evidence type="ECO:0000313" key="4">
    <source>
        <dbReference type="Proteomes" id="UP000014760"/>
    </source>
</evidence>
<evidence type="ECO:0000256" key="1">
    <source>
        <dbReference type="SAM" id="MobiDB-lite"/>
    </source>
</evidence>
<evidence type="ECO:0000313" key="3">
    <source>
        <dbReference type="EnsemblMetazoa" id="CapteP210683"/>
    </source>
</evidence>
<gene>
    <name evidence="2" type="ORF">CAPTEDRAFT_210683</name>
</gene>
<dbReference type="HOGENOM" id="CLU_1403668_0_0_1"/>
<keyword evidence="4" id="KW-1185">Reference proteome</keyword>
<accession>R7UHV0</accession>
<dbReference type="AlphaFoldDB" id="R7UHV0"/>
<dbReference type="EnsemblMetazoa" id="CapteT210683">
    <property type="protein sequence ID" value="CapteP210683"/>
    <property type="gene ID" value="CapteG210683"/>
</dbReference>
<reference evidence="3" key="3">
    <citation type="submission" date="2015-06" db="UniProtKB">
        <authorList>
            <consortium name="EnsemblMetazoa"/>
        </authorList>
    </citation>
    <scope>IDENTIFICATION</scope>
</reference>
<dbReference type="EMBL" id="AMQN01008664">
    <property type="status" value="NOT_ANNOTATED_CDS"/>
    <property type="molecule type" value="Genomic_DNA"/>
</dbReference>
<dbReference type="EMBL" id="KB303698">
    <property type="protein sequence ID" value="ELU02852.1"/>
    <property type="molecule type" value="Genomic_DNA"/>
</dbReference>
<reference evidence="2 4" key="2">
    <citation type="journal article" date="2013" name="Nature">
        <title>Insights into bilaterian evolution from three spiralian genomes.</title>
        <authorList>
            <person name="Simakov O."/>
            <person name="Marletaz F."/>
            <person name="Cho S.J."/>
            <person name="Edsinger-Gonzales E."/>
            <person name="Havlak P."/>
            <person name="Hellsten U."/>
            <person name="Kuo D.H."/>
            <person name="Larsson T."/>
            <person name="Lv J."/>
            <person name="Arendt D."/>
            <person name="Savage R."/>
            <person name="Osoegawa K."/>
            <person name="de Jong P."/>
            <person name="Grimwood J."/>
            <person name="Chapman J.A."/>
            <person name="Shapiro H."/>
            <person name="Aerts A."/>
            <person name="Otillar R.P."/>
            <person name="Terry A.Y."/>
            <person name="Boore J.L."/>
            <person name="Grigoriev I.V."/>
            <person name="Lindberg D.R."/>
            <person name="Seaver E.C."/>
            <person name="Weisblat D.A."/>
            <person name="Putnam N.H."/>
            <person name="Rokhsar D.S."/>
        </authorList>
    </citation>
    <scope>NUCLEOTIDE SEQUENCE</scope>
    <source>
        <strain evidence="2 4">I ESC-2004</strain>
    </source>
</reference>